<sequence>MNDIEARMMKGKKGNFLVAYNIQSAVDYDTKLICGINVTQSPTDHYEPPQIADKAIKKHRKKHQNT</sequence>
<dbReference type="Proteomes" id="UP000323439">
    <property type="component" value="Unassembled WGS sequence"/>
</dbReference>
<keyword evidence="3" id="KW-1185">Reference proteome</keyword>
<reference evidence="2 3" key="1">
    <citation type="submission" date="2016-10" db="EMBL/GenBank/DDBJ databases">
        <authorList>
            <person name="Varghese N."/>
            <person name="Submissions S."/>
        </authorList>
    </citation>
    <scope>NUCLEOTIDE SEQUENCE [LARGE SCALE GENOMIC DNA]</scope>
    <source>
        <strain evidence="2 3">DSM 16643</strain>
    </source>
</reference>
<evidence type="ECO:0000313" key="3">
    <source>
        <dbReference type="Proteomes" id="UP000323439"/>
    </source>
</evidence>
<dbReference type="AlphaFoldDB" id="A0A1G5X7W5"/>
<protein>
    <submittedName>
        <fullName evidence="2">Uncharacterized protein</fullName>
    </submittedName>
</protein>
<name>A0A1G5X7W5_9EURY</name>
<evidence type="ECO:0000313" key="2">
    <source>
        <dbReference type="EMBL" id="SDA66036.1"/>
    </source>
</evidence>
<evidence type="ECO:0000256" key="1">
    <source>
        <dbReference type="SAM" id="MobiDB-lite"/>
    </source>
</evidence>
<dbReference type="EMBL" id="FMXB01000018">
    <property type="protein sequence ID" value="SDA66036.1"/>
    <property type="molecule type" value="Genomic_DNA"/>
</dbReference>
<feature type="region of interest" description="Disordered" evidence="1">
    <location>
        <begin position="43"/>
        <end position="66"/>
    </location>
</feature>
<gene>
    <name evidence="2" type="ORF">SAMN02910315_01998</name>
</gene>
<feature type="compositionally biased region" description="Basic residues" evidence="1">
    <location>
        <begin position="56"/>
        <end position="66"/>
    </location>
</feature>
<proteinExistence type="predicted"/>
<accession>A0A1G5X7W5</accession>
<organism evidence="2 3">
    <name type="scientific">Methanobrevibacter millerae</name>
    <dbReference type="NCBI Taxonomy" id="230361"/>
    <lineage>
        <taxon>Archaea</taxon>
        <taxon>Methanobacteriati</taxon>
        <taxon>Methanobacteriota</taxon>
        <taxon>Methanomada group</taxon>
        <taxon>Methanobacteria</taxon>
        <taxon>Methanobacteriales</taxon>
        <taxon>Methanobacteriaceae</taxon>
        <taxon>Methanobrevibacter</taxon>
    </lineage>
</organism>